<comment type="cofactor">
    <cofactor evidence="1 8">
        <name>FAD</name>
        <dbReference type="ChEBI" id="CHEBI:57692"/>
    </cofactor>
</comment>
<evidence type="ECO:0000313" key="9">
    <source>
        <dbReference type="EMBL" id="SUA28504.1"/>
    </source>
</evidence>
<dbReference type="GO" id="GO:0106312">
    <property type="term" value="F:methylenetetrahydrofolate reductase (NADH) activity"/>
    <property type="evidence" value="ECO:0007669"/>
    <property type="project" value="UniProtKB-EC"/>
</dbReference>
<keyword evidence="5 8" id="KW-0274">FAD</keyword>
<dbReference type="UniPathway" id="UPA00193"/>
<name>A0A378W7G0_9MYCO</name>
<evidence type="ECO:0000256" key="6">
    <source>
        <dbReference type="ARBA" id="ARBA00023002"/>
    </source>
</evidence>
<keyword evidence="4 8" id="KW-0285">Flavoprotein</keyword>
<dbReference type="InterPro" id="IPR003171">
    <property type="entry name" value="Mehydrof_redctse-like"/>
</dbReference>
<evidence type="ECO:0000256" key="3">
    <source>
        <dbReference type="ARBA" id="ARBA00006743"/>
    </source>
</evidence>
<comment type="similarity">
    <text evidence="3 8">Belongs to the methylenetetrahydrofolate reductase family.</text>
</comment>
<evidence type="ECO:0000256" key="8">
    <source>
        <dbReference type="RuleBase" id="RU003862"/>
    </source>
</evidence>
<dbReference type="GO" id="GO:0071949">
    <property type="term" value="F:FAD binding"/>
    <property type="evidence" value="ECO:0007669"/>
    <property type="project" value="TreeGrafter"/>
</dbReference>
<keyword evidence="6 8" id="KW-0560">Oxidoreductase</keyword>
<evidence type="ECO:0000256" key="7">
    <source>
        <dbReference type="ARBA" id="ARBA00048628"/>
    </source>
</evidence>
<evidence type="ECO:0000256" key="1">
    <source>
        <dbReference type="ARBA" id="ARBA00001974"/>
    </source>
</evidence>
<dbReference type="Proteomes" id="UP000254945">
    <property type="component" value="Unassembled WGS sequence"/>
</dbReference>
<dbReference type="PANTHER" id="PTHR45754">
    <property type="entry name" value="METHYLENETETRAHYDROFOLATE REDUCTASE"/>
    <property type="match status" value="1"/>
</dbReference>
<dbReference type="Pfam" id="PF02219">
    <property type="entry name" value="MTHFR"/>
    <property type="match status" value="1"/>
</dbReference>
<evidence type="ECO:0000256" key="2">
    <source>
        <dbReference type="ARBA" id="ARBA00004777"/>
    </source>
</evidence>
<dbReference type="InterPro" id="IPR029041">
    <property type="entry name" value="FAD-linked_oxidoreductase-like"/>
</dbReference>
<dbReference type="Gene3D" id="3.20.20.220">
    <property type="match status" value="1"/>
</dbReference>
<dbReference type="SUPFAM" id="SSF51730">
    <property type="entry name" value="FAD-linked oxidoreductase"/>
    <property type="match status" value="1"/>
</dbReference>
<accession>A0A378W7G0</accession>
<sequence length="323" mass="34623">MAPVYQRMSGLRAALDEKRFVVTAELGPPRGADGRDITRKADLLRDCVDAVNVTDNQGARVRMSSLGGAVLAQRAGLSPVMQLTCRDRNRMALQSDLLAAGALGIPHVLLLTGDHPRAGDHPDAKPVFDLDGVQLTGLARTLRDEGVLASGDALTDRPRWMIGTVENPFAPPLSLRAERLAKKVAAGAEFVQTQYVFDISVFTQWMKVLTDRGITERCAVLAGVGPVRSLRMLSFLRSSVPGVSVPGEVERRLRGVPADRVGDEGMRLCAETIQQVAQIPGVAGVHVMAFGFERGVAEIVQRAGLDHRATAGPTNSEGDRHVG</sequence>
<gene>
    <name evidence="9" type="ORF">NCTC4524_04484</name>
</gene>
<organism evidence="9 10">
    <name type="scientific">Mycolicibacterium senegalense</name>
    <dbReference type="NCBI Taxonomy" id="1796"/>
    <lineage>
        <taxon>Bacteria</taxon>
        <taxon>Bacillati</taxon>
        <taxon>Actinomycetota</taxon>
        <taxon>Actinomycetes</taxon>
        <taxon>Mycobacteriales</taxon>
        <taxon>Mycobacteriaceae</taxon>
        <taxon>Mycolicibacterium</taxon>
    </lineage>
</organism>
<dbReference type="PANTHER" id="PTHR45754:SF3">
    <property type="entry name" value="METHYLENETETRAHYDROFOLATE REDUCTASE (NADPH)"/>
    <property type="match status" value="1"/>
</dbReference>
<proteinExistence type="inferred from homology"/>
<evidence type="ECO:0000256" key="5">
    <source>
        <dbReference type="ARBA" id="ARBA00022827"/>
    </source>
</evidence>
<evidence type="ECO:0000313" key="10">
    <source>
        <dbReference type="Proteomes" id="UP000254945"/>
    </source>
</evidence>
<dbReference type="GO" id="GO:0009086">
    <property type="term" value="P:methionine biosynthetic process"/>
    <property type="evidence" value="ECO:0007669"/>
    <property type="project" value="TreeGrafter"/>
</dbReference>
<dbReference type="EMBL" id="UGQQ01000002">
    <property type="protein sequence ID" value="SUA28504.1"/>
    <property type="molecule type" value="Genomic_DNA"/>
</dbReference>
<dbReference type="GO" id="GO:0035999">
    <property type="term" value="P:tetrahydrofolate interconversion"/>
    <property type="evidence" value="ECO:0007669"/>
    <property type="project" value="UniProtKB-UniPathway"/>
</dbReference>
<dbReference type="GO" id="GO:0005829">
    <property type="term" value="C:cytosol"/>
    <property type="evidence" value="ECO:0007669"/>
    <property type="project" value="TreeGrafter"/>
</dbReference>
<reference evidence="9 10" key="1">
    <citation type="submission" date="2018-06" db="EMBL/GenBank/DDBJ databases">
        <authorList>
            <consortium name="Pathogen Informatics"/>
            <person name="Doyle S."/>
        </authorList>
    </citation>
    <scope>NUCLEOTIDE SEQUENCE [LARGE SCALE GENOMIC DNA]</scope>
    <source>
        <strain evidence="9 10">NCTC4524</strain>
    </source>
</reference>
<comment type="catalytic activity">
    <reaction evidence="7">
        <text>(6S)-5-methyl-5,6,7,8-tetrahydrofolate + NAD(+) = (6R)-5,10-methylene-5,6,7,8-tetrahydrofolate + NADH + H(+)</text>
        <dbReference type="Rhea" id="RHEA:19821"/>
        <dbReference type="ChEBI" id="CHEBI:15378"/>
        <dbReference type="ChEBI" id="CHEBI:15636"/>
        <dbReference type="ChEBI" id="CHEBI:18608"/>
        <dbReference type="ChEBI" id="CHEBI:57540"/>
        <dbReference type="ChEBI" id="CHEBI:57945"/>
        <dbReference type="EC" id="1.5.1.54"/>
    </reaction>
    <physiologicalReaction direction="right-to-left" evidence="7">
        <dbReference type="Rhea" id="RHEA:19823"/>
    </physiologicalReaction>
</comment>
<dbReference type="AlphaFoldDB" id="A0A378W7G0"/>
<protein>
    <recommendedName>
        <fullName evidence="8">Methylenetetrahydrofolate reductase</fullName>
    </recommendedName>
</protein>
<evidence type="ECO:0000256" key="4">
    <source>
        <dbReference type="ARBA" id="ARBA00022630"/>
    </source>
</evidence>
<dbReference type="CDD" id="cd00537">
    <property type="entry name" value="MTHFR"/>
    <property type="match status" value="1"/>
</dbReference>
<comment type="pathway">
    <text evidence="2 8">One-carbon metabolism; tetrahydrofolate interconversion.</text>
</comment>
<dbReference type="RefSeq" id="WP_200876209.1">
    <property type="nucleotide sequence ID" value="NZ_CP081000.1"/>
</dbReference>